<reference evidence="1" key="1">
    <citation type="submission" date="2014-09" db="EMBL/GenBank/DDBJ databases">
        <authorList>
            <person name="Magalhaes I.L.F."/>
            <person name="Oliveira U."/>
            <person name="Santos F.R."/>
            <person name="Vidigal T.H.D.A."/>
            <person name="Brescovit A.D."/>
            <person name="Santos A.J."/>
        </authorList>
    </citation>
    <scope>NUCLEOTIDE SEQUENCE</scope>
    <source>
        <tissue evidence="1">Shoot tissue taken approximately 20 cm above the soil surface</tissue>
    </source>
</reference>
<proteinExistence type="predicted"/>
<name>A0A0A9AIA6_ARUDO</name>
<evidence type="ECO:0000313" key="1">
    <source>
        <dbReference type="EMBL" id="JAD46837.1"/>
    </source>
</evidence>
<sequence>MSPLFSFANSAPIFLELSSFSRFLVEFALDVSSNNLVSVAITGLSSADTFDESTACTVGGTGEAMVGCG</sequence>
<organism evidence="1">
    <name type="scientific">Arundo donax</name>
    <name type="common">Giant reed</name>
    <name type="synonym">Donax arundinaceus</name>
    <dbReference type="NCBI Taxonomy" id="35708"/>
    <lineage>
        <taxon>Eukaryota</taxon>
        <taxon>Viridiplantae</taxon>
        <taxon>Streptophyta</taxon>
        <taxon>Embryophyta</taxon>
        <taxon>Tracheophyta</taxon>
        <taxon>Spermatophyta</taxon>
        <taxon>Magnoliopsida</taxon>
        <taxon>Liliopsida</taxon>
        <taxon>Poales</taxon>
        <taxon>Poaceae</taxon>
        <taxon>PACMAD clade</taxon>
        <taxon>Arundinoideae</taxon>
        <taxon>Arundineae</taxon>
        <taxon>Arundo</taxon>
    </lineage>
</organism>
<dbReference type="AlphaFoldDB" id="A0A0A9AIA6"/>
<protein>
    <submittedName>
        <fullName evidence="1">Uncharacterized protein</fullName>
    </submittedName>
</protein>
<reference evidence="1" key="2">
    <citation type="journal article" date="2015" name="Data Brief">
        <title>Shoot transcriptome of the giant reed, Arundo donax.</title>
        <authorList>
            <person name="Barrero R.A."/>
            <person name="Guerrero F.D."/>
            <person name="Moolhuijzen P."/>
            <person name="Goolsby J.A."/>
            <person name="Tidwell J."/>
            <person name="Bellgard S.E."/>
            <person name="Bellgard M.I."/>
        </authorList>
    </citation>
    <scope>NUCLEOTIDE SEQUENCE</scope>
    <source>
        <tissue evidence="1">Shoot tissue taken approximately 20 cm above the soil surface</tissue>
    </source>
</reference>
<dbReference type="EMBL" id="GBRH01251058">
    <property type="protein sequence ID" value="JAD46837.1"/>
    <property type="molecule type" value="Transcribed_RNA"/>
</dbReference>
<accession>A0A0A9AIA6</accession>